<sequence>MKQKISEANAMFEVLPPAINSAQKIMSGSYPNSTQEELQIKFNGKLLSELASKTSRRIHWFHQDRVAMEQWLQLTCVSAPPQRQSSPNFQGEMGQGYRNIPFSLRGSDLNLPPVEDFSCSRFQEYAQVSAITQAQTATHRAPPKLKGHDNVCGFQYTRALAPCQSFLNLIAPCTKMSDTGRKVGLENERELINDLKIKRHEDLLFGRSI</sequence>
<dbReference type="EMBL" id="JAAOAQ010000550">
    <property type="protein sequence ID" value="KAF5542072.1"/>
    <property type="molecule type" value="Genomic_DNA"/>
</dbReference>
<protein>
    <submittedName>
        <fullName evidence="1">Uncharacterized protein</fullName>
    </submittedName>
</protein>
<evidence type="ECO:0000313" key="2">
    <source>
        <dbReference type="Proteomes" id="UP000582016"/>
    </source>
</evidence>
<accession>A0A8H5ISH4</accession>
<comment type="caution">
    <text evidence="1">The sequence shown here is derived from an EMBL/GenBank/DDBJ whole genome shotgun (WGS) entry which is preliminary data.</text>
</comment>
<dbReference type="AlphaFoldDB" id="A0A8H5ISH4"/>
<dbReference type="OrthoDB" id="5098721at2759"/>
<reference evidence="1 2" key="1">
    <citation type="submission" date="2020-05" db="EMBL/GenBank/DDBJ databases">
        <title>Identification and distribution of gene clusters putatively required for synthesis of sphingolipid metabolism inhibitors in phylogenetically diverse species of the filamentous fungus Fusarium.</title>
        <authorList>
            <person name="Kim H.-S."/>
            <person name="Busman M."/>
            <person name="Brown D.W."/>
            <person name="Divon H."/>
            <person name="Uhlig S."/>
            <person name="Proctor R.H."/>
        </authorList>
    </citation>
    <scope>NUCLEOTIDE SEQUENCE [LARGE SCALE GENOMIC DNA]</scope>
    <source>
        <strain evidence="1 2">NRRL 13617</strain>
    </source>
</reference>
<keyword evidence="2" id="KW-1185">Reference proteome</keyword>
<organism evidence="1 2">
    <name type="scientific">Fusarium phyllophilum</name>
    <dbReference type="NCBI Taxonomy" id="47803"/>
    <lineage>
        <taxon>Eukaryota</taxon>
        <taxon>Fungi</taxon>
        <taxon>Dikarya</taxon>
        <taxon>Ascomycota</taxon>
        <taxon>Pezizomycotina</taxon>
        <taxon>Sordariomycetes</taxon>
        <taxon>Hypocreomycetidae</taxon>
        <taxon>Hypocreales</taxon>
        <taxon>Nectriaceae</taxon>
        <taxon>Fusarium</taxon>
        <taxon>Fusarium fujikuroi species complex</taxon>
    </lineage>
</organism>
<name>A0A8H5ISH4_9HYPO</name>
<proteinExistence type="predicted"/>
<evidence type="ECO:0000313" key="1">
    <source>
        <dbReference type="EMBL" id="KAF5542072.1"/>
    </source>
</evidence>
<gene>
    <name evidence="1" type="ORF">FPHYL_11653</name>
</gene>
<dbReference type="Proteomes" id="UP000582016">
    <property type="component" value="Unassembled WGS sequence"/>
</dbReference>